<protein>
    <recommendedName>
        <fullName evidence="5">Secreted protein</fullName>
    </recommendedName>
</protein>
<name>A0A2B7XL13_9EURO</name>
<reference evidence="3 4" key="1">
    <citation type="submission" date="2017-10" db="EMBL/GenBank/DDBJ databases">
        <title>Comparative genomics in systemic dimorphic fungi from Ajellomycetaceae.</title>
        <authorList>
            <person name="Munoz J.F."/>
            <person name="Mcewen J.G."/>
            <person name="Clay O.K."/>
            <person name="Cuomo C.A."/>
        </authorList>
    </citation>
    <scope>NUCLEOTIDE SEQUENCE [LARGE SCALE GENOMIC DNA]</scope>
    <source>
        <strain evidence="3 4">UAMH5409</strain>
    </source>
</reference>
<organism evidence="3 4">
    <name type="scientific">Helicocarpus griseus UAMH5409</name>
    <dbReference type="NCBI Taxonomy" id="1447875"/>
    <lineage>
        <taxon>Eukaryota</taxon>
        <taxon>Fungi</taxon>
        <taxon>Dikarya</taxon>
        <taxon>Ascomycota</taxon>
        <taxon>Pezizomycotina</taxon>
        <taxon>Eurotiomycetes</taxon>
        <taxon>Eurotiomycetidae</taxon>
        <taxon>Onygenales</taxon>
        <taxon>Ajellomycetaceae</taxon>
        <taxon>Helicocarpus</taxon>
    </lineage>
</organism>
<evidence type="ECO:0000313" key="4">
    <source>
        <dbReference type="Proteomes" id="UP000223968"/>
    </source>
</evidence>
<accession>A0A2B7XL13</accession>
<comment type="caution">
    <text evidence="3">The sequence shown here is derived from an EMBL/GenBank/DDBJ whole genome shotgun (WGS) entry which is preliminary data.</text>
</comment>
<feature type="region of interest" description="Disordered" evidence="1">
    <location>
        <begin position="42"/>
        <end position="69"/>
    </location>
</feature>
<proteinExistence type="predicted"/>
<keyword evidence="4" id="KW-1185">Reference proteome</keyword>
<sequence length="92" mass="10003">MKPTSTTSTSSLFQRLLALFITSLLFWTQTVSSSPIQQQWCKKPNPGLPHPHAAAAAPTTAKQTGRAHDRAAWTDQSAIACARSTIRNQTIV</sequence>
<dbReference type="Proteomes" id="UP000223968">
    <property type="component" value="Unassembled WGS sequence"/>
</dbReference>
<evidence type="ECO:0000313" key="3">
    <source>
        <dbReference type="EMBL" id="PGH09620.1"/>
    </source>
</evidence>
<dbReference type="AlphaFoldDB" id="A0A2B7XL13"/>
<evidence type="ECO:0008006" key="5">
    <source>
        <dbReference type="Google" id="ProtNLM"/>
    </source>
</evidence>
<feature type="compositionally biased region" description="Low complexity" evidence="1">
    <location>
        <begin position="50"/>
        <end position="61"/>
    </location>
</feature>
<evidence type="ECO:0000256" key="2">
    <source>
        <dbReference type="SAM" id="SignalP"/>
    </source>
</evidence>
<gene>
    <name evidence="3" type="ORF">AJ79_05676</name>
</gene>
<feature type="chain" id="PRO_5012134648" description="Secreted protein" evidence="2">
    <location>
        <begin position="34"/>
        <end position="92"/>
    </location>
</feature>
<dbReference type="EMBL" id="PDNB01000092">
    <property type="protein sequence ID" value="PGH09620.1"/>
    <property type="molecule type" value="Genomic_DNA"/>
</dbReference>
<feature type="signal peptide" evidence="2">
    <location>
        <begin position="1"/>
        <end position="33"/>
    </location>
</feature>
<keyword evidence="2" id="KW-0732">Signal</keyword>
<evidence type="ECO:0000256" key="1">
    <source>
        <dbReference type="SAM" id="MobiDB-lite"/>
    </source>
</evidence>